<dbReference type="Pfam" id="PF03781">
    <property type="entry name" value="FGE-sulfatase"/>
    <property type="match status" value="1"/>
</dbReference>
<gene>
    <name evidence="2" type="ORF">IPK02_06705</name>
</gene>
<dbReference type="EMBL" id="JADJOT010000006">
    <property type="protein sequence ID" value="MBK7953670.1"/>
    <property type="molecule type" value="Genomic_DNA"/>
</dbReference>
<proteinExistence type="predicted"/>
<dbReference type="InterPro" id="IPR049052">
    <property type="entry name" value="nSTAND1"/>
</dbReference>
<dbReference type="PANTHER" id="PTHR23150:SF19">
    <property type="entry name" value="FORMYLGLYCINE-GENERATING ENZYME"/>
    <property type="match status" value="1"/>
</dbReference>
<name>A0A935T633_9PROT</name>
<dbReference type="Pfam" id="PF01656">
    <property type="entry name" value="CbiA"/>
    <property type="match status" value="1"/>
</dbReference>
<feature type="domain" description="TIR" evidence="1">
    <location>
        <begin position="357"/>
        <end position="492"/>
    </location>
</feature>
<organism evidence="2 3">
    <name type="scientific">Candidatus Accumulibacter affinis</name>
    <dbReference type="NCBI Taxonomy" id="2954384"/>
    <lineage>
        <taxon>Bacteria</taxon>
        <taxon>Pseudomonadati</taxon>
        <taxon>Pseudomonadota</taxon>
        <taxon>Betaproteobacteria</taxon>
        <taxon>Candidatus Accumulibacter</taxon>
    </lineage>
</organism>
<accession>A0A935T633</accession>
<dbReference type="InterPro" id="IPR002586">
    <property type="entry name" value="CobQ/CobB/MinD/ParA_Nub-bd_dom"/>
</dbReference>
<dbReference type="Gene3D" id="3.90.1580.10">
    <property type="entry name" value="paralog of FGE (formylglycine-generating enzyme)"/>
    <property type="match status" value="1"/>
</dbReference>
<dbReference type="InterPro" id="IPR016187">
    <property type="entry name" value="CTDL_fold"/>
</dbReference>
<dbReference type="NCBIfam" id="NF047398">
    <property type="entry name" value="AAA_KGGVGR"/>
    <property type="match status" value="1"/>
</dbReference>
<dbReference type="InterPro" id="IPR027417">
    <property type="entry name" value="P-loop_NTPase"/>
</dbReference>
<dbReference type="GO" id="GO:0007165">
    <property type="term" value="P:signal transduction"/>
    <property type="evidence" value="ECO:0007669"/>
    <property type="project" value="InterPro"/>
</dbReference>
<dbReference type="SUPFAM" id="SSF52540">
    <property type="entry name" value="P-loop containing nucleoside triphosphate hydrolases"/>
    <property type="match status" value="2"/>
</dbReference>
<dbReference type="SUPFAM" id="SSF56436">
    <property type="entry name" value="C-type lectin-like"/>
    <property type="match status" value="1"/>
</dbReference>
<dbReference type="InterPro" id="IPR051043">
    <property type="entry name" value="Sulfatase_Mod_Factor_Kinase"/>
</dbReference>
<reference evidence="2 3" key="1">
    <citation type="submission" date="2020-10" db="EMBL/GenBank/DDBJ databases">
        <title>Connecting structure to function with the recovery of over 1000 high-quality activated sludge metagenome-assembled genomes encoding full-length rRNA genes using long-read sequencing.</title>
        <authorList>
            <person name="Singleton C.M."/>
            <person name="Petriglieri F."/>
            <person name="Kristensen J.M."/>
            <person name="Kirkegaard R.H."/>
            <person name="Michaelsen T.Y."/>
            <person name="Andersen M.H."/>
            <person name="Karst S.M."/>
            <person name="Dueholm M.S."/>
            <person name="Nielsen P.H."/>
            <person name="Albertsen M."/>
        </authorList>
    </citation>
    <scope>NUCLEOTIDE SEQUENCE [LARGE SCALE GENOMIC DNA]</scope>
    <source>
        <strain evidence="2">Fred_18-Q3-R57-64_BAT3C.720</strain>
    </source>
</reference>
<dbReference type="Proteomes" id="UP000706151">
    <property type="component" value="Unassembled WGS sequence"/>
</dbReference>
<dbReference type="Pfam" id="PF13676">
    <property type="entry name" value="TIR_2"/>
    <property type="match status" value="1"/>
</dbReference>
<dbReference type="InterPro" id="IPR035897">
    <property type="entry name" value="Toll_tir_struct_dom_sf"/>
</dbReference>
<dbReference type="GO" id="GO:0120147">
    <property type="term" value="F:formylglycine-generating oxidase activity"/>
    <property type="evidence" value="ECO:0007669"/>
    <property type="project" value="TreeGrafter"/>
</dbReference>
<dbReference type="InterPro" id="IPR042095">
    <property type="entry name" value="SUMF_sf"/>
</dbReference>
<comment type="caution">
    <text evidence="2">The sequence shown here is derived from an EMBL/GenBank/DDBJ whole genome shotgun (WGS) entry which is preliminary data.</text>
</comment>
<evidence type="ECO:0000259" key="1">
    <source>
        <dbReference type="PROSITE" id="PS50104"/>
    </source>
</evidence>
<dbReference type="SUPFAM" id="SSF52200">
    <property type="entry name" value="Toll/Interleukin receptor TIR domain"/>
    <property type="match status" value="1"/>
</dbReference>
<dbReference type="Gene3D" id="3.40.50.300">
    <property type="entry name" value="P-loop containing nucleotide triphosphate hydrolases"/>
    <property type="match status" value="1"/>
</dbReference>
<dbReference type="Gene3D" id="3.40.50.10140">
    <property type="entry name" value="Toll/interleukin-1 receptor homology (TIR) domain"/>
    <property type="match status" value="1"/>
</dbReference>
<dbReference type="PROSITE" id="PS50104">
    <property type="entry name" value="TIR"/>
    <property type="match status" value="1"/>
</dbReference>
<dbReference type="Pfam" id="PF20703">
    <property type="entry name" value="nSTAND1"/>
    <property type="match status" value="1"/>
</dbReference>
<sequence length="1353" mass="148118">MATFLTFYSFKGGVGRSMALANIADIFARRGLRVLAIDFDLEAPGLERYFQVERTAALANRGLIDLLQSFKKSLSSSAPLDESAEFRQLERFIFPIYQRPLSNGGELHLITAGQREPAAQYRQYALAVRTFDWQDFYNNWEGQAFFAWLRGQLSQAQASRPAYDVILVDSRTGVTEMGGVCTYLLADAIVMLCAANHQNVEGTREVVRDFRSGEVSDLRKGRALDLVVVPARIEQQDEALLDKFCKRFDSFFVDQEPAAFNEAGLSFLDLTLPYQPEFAFEEIVVSDPERRQERRLIGGAFERLADALTLLASPGDALAARRERALAAIRQSLSGKPAADVPRSTEETHFDPTLRFAGYDAFLSAGAADQEVAQALAKALGTAGLAVLVDSSALTPGNRIAEATTQALHHSRHLLLCAGRGGIAIWQKREIELARSSNQPIRILPVLLPGADQDIFSLSLRGVADLQVLDLRAWSGDGEAPAQLLQLLRSRSSGSAEASTDAAPAENPYPGLDAYGEGTVQLIELPAALLEALASRLRDQGLCLLAGATGVGKGSLVAALIADLRRSGIVPGVPVSILSLQIGQPDFTERLAAAPPDHLLIVNDWDHAAAGLYPPQGDSWLPASLRARIAAASPARPLLLVGHDLPLLAWRQAPSVDASLWERLRELTCILDVPDAATVRRAIEAPAIRSGFAFEPGLLDRIVQDAGAGPGALPLAQMVLTRLWQKSVRGFLTNAAYDDCGGVPRLFAVHLAGHLAQIPVALSDAVNGLLLRLPVVGDDDVIAWQAVVWESIRSQANLAARGAEALLWLMDRRLVNVWRSKPDELQVSLLLAPAAADQGYLAAQVAEHREPLRLRQRLDIGMGRWHARERSPEFLLTGYRLRDAGRLLEQWAEHLSDDEQDYIGRSQQQEQEQQQQAVRLSKRSWRVLVAASVVIACVAAVSFVLYREKDQQARDEERNAALRERNAALAFNAFNANRYSLDASLFKGARIYPQYKDASDNEIMGALDFAMRALGVPMEAAQLVKDAPTCGEVRFFHNADSARADALANASQQVLKTLGYDLETSVLDLSGSRLAKDKPGTIELWLPPLRSLARQSTLPPATHPLDGAELRPVPGSCATLGSTANERQDLASKLEVRYNSLYDEDLPKSHNTWISGFLIYRHEVTSEQFARFTANCRPDMGLICPGNWPPHGKPASKPREPARFLGWAQADAYCRWAGGRLPSEEEWEKAARGTDGRIWPWGNEADATRFQGRERSDGKRIAEVGLLPAGDSFYGVSDMAGNLWELTASPWPGGNTHVMKGGSYLNPLMEVRSAWRWTSANEASGSDYLGFRCVLDLPYRVGERAAAGNPVPR</sequence>
<dbReference type="PANTHER" id="PTHR23150">
    <property type="entry name" value="SULFATASE MODIFYING FACTOR 1, 2"/>
    <property type="match status" value="1"/>
</dbReference>
<evidence type="ECO:0000313" key="2">
    <source>
        <dbReference type="EMBL" id="MBK7953670.1"/>
    </source>
</evidence>
<dbReference type="InterPro" id="IPR000157">
    <property type="entry name" value="TIR_dom"/>
</dbReference>
<protein>
    <submittedName>
        <fullName evidence="2">SUMF1/EgtB/PvdO family nonheme iron enzyme</fullName>
    </submittedName>
</protein>
<dbReference type="InterPro" id="IPR005532">
    <property type="entry name" value="SUMF_dom"/>
</dbReference>
<evidence type="ECO:0000313" key="3">
    <source>
        <dbReference type="Proteomes" id="UP000706151"/>
    </source>
</evidence>